<dbReference type="EMBL" id="VFSV01000082">
    <property type="protein sequence ID" value="TRD14259.1"/>
    <property type="molecule type" value="Genomic_DNA"/>
</dbReference>
<reference evidence="1 2" key="1">
    <citation type="submission" date="2019-06" db="EMBL/GenBank/DDBJ databases">
        <title>Paenimaribius caenipelagi gen. nov., sp. nov., isolated from a tidal flat.</title>
        <authorList>
            <person name="Yoon J.-H."/>
        </authorList>
    </citation>
    <scope>NUCLEOTIDE SEQUENCE [LARGE SCALE GENOMIC DNA]</scope>
    <source>
        <strain evidence="1 2">JBTF-M29</strain>
    </source>
</reference>
<accession>A0A547PJF3</accession>
<name>A0A547PJF3_9RHOB</name>
<evidence type="ECO:0000313" key="1">
    <source>
        <dbReference type="EMBL" id="TRD14259.1"/>
    </source>
</evidence>
<keyword evidence="2" id="KW-1185">Reference proteome</keyword>
<protein>
    <submittedName>
        <fullName evidence="1">Uncharacterized protein</fullName>
    </submittedName>
</protein>
<sequence>MRLLVRVVLEPWAKPSGLENVLRKNLSEVYDRSFGIQPVNPRKGVVSFRSLDIVDPSQLRKIDEIADFEIFYDERIEDAEGGEVE</sequence>
<proteinExistence type="predicted"/>
<evidence type="ECO:0000313" key="2">
    <source>
        <dbReference type="Proteomes" id="UP000318590"/>
    </source>
</evidence>
<gene>
    <name evidence="1" type="ORF">FEV53_19275</name>
</gene>
<organism evidence="1 2">
    <name type="scientific">Palleronia caenipelagi</name>
    <dbReference type="NCBI Taxonomy" id="2489174"/>
    <lineage>
        <taxon>Bacteria</taxon>
        <taxon>Pseudomonadati</taxon>
        <taxon>Pseudomonadota</taxon>
        <taxon>Alphaproteobacteria</taxon>
        <taxon>Rhodobacterales</taxon>
        <taxon>Roseobacteraceae</taxon>
        <taxon>Palleronia</taxon>
    </lineage>
</organism>
<dbReference type="AlphaFoldDB" id="A0A547PJF3"/>
<comment type="caution">
    <text evidence="1">The sequence shown here is derived from an EMBL/GenBank/DDBJ whole genome shotgun (WGS) entry which is preliminary data.</text>
</comment>
<dbReference type="Proteomes" id="UP000318590">
    <property type="component" value="Unassembled WGS sequence"/>
</dbReference>